<dbReference type="EMBL" id="JACHNZ010000022">
    <property type="protein sequence ID" value="MBB4632502.1"/>
    <property type="molecule type" value="Genomic_DNA"/>
</dbReference>
<dbReference type="AlphaFoldDB" id="A0A7W7B1Z3"/>
<proteinExistence type="inferred from homology"/>
<dbReference type="Proteomes" id="UP000566324">
    <property type="component" value="Unassembled WGS sequence"/>
</dbReference>
<comment type="similarity">
    <text evidence="2">Belongs to the RecX family.</text>
</comment>
<dbReference type="Pfam" id="PF02631">
    <property type="entry name" value="RecX_HTH2"/>
    <property type="match status" value="1"/>
</dbReference>
<evidence type="ECO:0000313" key="7">
    <source>
        <dbReference type="Proteomes" id="UP000566324"/>
    </source>
</evidence>
<keyword evidence="4" id="KW-0963">Cytoplasm</keyword>
<keyword evidence="7" id="KW-1185">Reference proteome</keyword>
<dbReference type="Gene3D" id="1.10.10.10">
    <property type="entry name" value="Winged helix-like DNA-binding domain superfamily/Winged helix DNA-binding domain"/>
    <property type="match status" value="1"/>
</dbReference>
<accession>A0A7W7B1Z3</accession>
<comment type="caution">
    <text evidence="6">The sequence shown here is derived from an EMBL/GenBank/DDBJ whole genome shotgun (WGS) entry which is preliminary data.</text>
</comment>
<evidence type="ECO:0000313" key="6">
    <source>
        <dbReference type="EMBL" id="MBB4632502.1"/>
    </source>
</evidence>
<name>A0A7W7B1Z3_9SPHN</name>
<sequence>MRSEKDRKQPRPLDEDALRALALRHVERYSTSEAKLRTYLARKLRERGWAGERPADVDGIVTRFAALGYVDDRTFGEARARGLERRGYGARRIGQELRAAGLAEDLRGEITDTVDAHGAALAYARRKRFGPFAREVPDRAVRQKQFAAMLRAGHDARITSEVLDMRDIEPDQM</sequence>
<comment type="subcellular location">
    <subcellularLocation>
        <location evidence="1">Cytoplasm</location>
    </subcellularLocation>
</comment>
<dbReference type="InterPro" id="IPR036388">
    <property type="entry name" value="WH-like_DNA-bd_sf"/>
</dbReference>
<evidence type="ECO:0000256" key="3">
    <source>
        <dbReference type="ARBA" id="ARBA00018111"/>
    </source>
</evidence>
<evidence type="ECO:0000259" key="5">
    <source>
        <dbReference type="Pfam" id="PF02631"/>
    </source>
</evidence>
<protein>
    <recommendedName>
        <fullName evidence="3">Regulatory protein RecX</fullName>
    </recommendedName>
</protein>
<organism evidence="6 7">
    <name type="scientific">Sphingosinicella soli</name>
    <dbReference type="NCBI Taxonomy" id="333708"/>
    <lineage>
        <taxon>Bacteria</taxon>
        <taxon>Pseudomonadati</taxon>
        <taxon>Pseudomonadota</taxon>
        <taxon>Alphaproteobacteria</taxon>
        <taxon>Sphingomonadales</taxon>
        <taxon>Sphingosinicellaceae</taxon>
        <taxon>Sphingosinicella</taxon>
    </lineage>
</organism>
<dbReference type="RefSeq" id="WP_184069221.1">
    <property type="nucleotide sequence ID" value="NZ_JACHNZ010000022.1"/>
</dbReference>
<evidence type="ECO:0000256" key="2">
    <source>
        <dbReference type="ARBA" id="ARBA00009695"/>
    </source>
</evidence>
<evidence type="ECO:0000256" key="1">
    <source>
        <dbReference type="ARBA" id="ARBA00004496"/>
    </source>
</evidence>
<dbReference type="InterPro" id="IPR053924">
    <property type="entry name" value="RecX_HTH_2nd"/>
</dbReference>
<feature type="domain" description="RecX second three-helical" evidence="5">
    <location>
        <begin position="71"/>
        <end position="106"/>
    </location>
</feature>
<evidence type="ECO:0000256" key="4">
    <source>
        <dbReference type="ARBA" id="ARBA00022490"/>
    </source>
</evidence>
<dbReference type="GO" id="GO:0005737">
    <property type="term" value="C:cytoplasm"/>
    <property type="evidence" value="ECO:0007669"/>
    <property type="project" value="UniProtKB-SubCell"/>
</dbReference>
<reference evidence="6 7" key="1">
    <citation type="submission" date="2020-08" db="EMBL/GenBank/DDBJ databases">
        <title>Genomic Encyclopedia of Type Strains, Phase IV (KMG-IV): sequencing the most valuable type-strain genomes for metagenomic binning, comparative biology and taxonomic classification.</title>
        <authorList>
            <person name="Goeker M."/>
        </authorList>
    </citation>
    <scope>NUCLEOTIDE SEQUENCE [LARGE SCALE GENOMIC DNA]</scope>
    <source>
        <strain evidence="6 7">DSM 17328</strain>
    </source>
</reference>
<gene>
    <name evidence="6" type="ORF">GGQ98_002127</name>
</gene>